<dbReference type="InterPro" id="IPR036291">
    <property type="entry name" value="NAD(P)-bd_dom_sf"/>
</dbReference>
<evidence type="ECO:0000256" key="3">
    <source>
        <dbReference type="ARBA" id="ARBA00023027"/>
    </source>
</evidence>
<comment type="cofactor">
    <cofactor evidence="4">
        <name>NAD(+)</name>
        <dbReference type="ChEBI" id="CHEBI:57540"/>
    </cofactor>
    <text evidence="4">Binds 1 NAD(+) per subunit.</text>
</comment>
<gene>
    <name evidence="6" type="ordered locus">S70_12375</name>
</gene>
<dbReference type="Gene3D" id="3.40.50.1480">
    <property type="entry name" value="Adenosylhomocysteinase-like"/>
    <property type="match status" value="1"/>
</dbReference>
<dbReference type="SUPFAM" id="SSF51735">
    <property type="entry name" value="NAD(P)-binding Rossmann-fold domains"/>
    <property type="match status" value="1"/>
</dbReference>
<dbReference type="PANTHER" id="PTHR23420:SF0">
    <property type="entry name" value="ADENOSYLHOMOCYSTEINASE"/>
    <property type="match status" value="1"/>
</dbReference>
<evidence type="ECO:0000259" key="5">
    <source>
        <dbReference type="SMART" id="SM00997"/>
    </source>
</evidence>
<dbReference type="Gene3D" id="3.40.50.720">
    <property type="entry name" value="NAD(P)-binding Rossmann-like Domain"/>
    <property type="match status" value="1"/>
</dbReference>
<dbReference type="AlphaFoldDB" id="A0A140NQU8"/>
<dbReference type="PANTHER" id="PTHR23420">
    <property type="entry name" value="ADENOSYLHOMOCYSTEINASE"/>
    <property type="match status" value="1"/>
</dbReference>
<dbReference type="KEGG" id="psi:S70_12375"/>
<feature type="binding site" evidence="4">
    <location>
        <begin position="219"/>
        <end position="224"/>
    </location>
    <ligand>
        <name>NAD(+)</name>
        <dbReference type="ChEBI" id="CHEBI:57540"/>
    </ligand>
</feature>
<keyword evidence="3 4" id="KW-0520">NAD</keyword>
<evidence type="ECO:0000256" key="4">
    <source>
        <dbReference type="PIRSR" id="PIRSR001109-2"/>
    </source>
</evidence>
<keyword evidence="6" id="KW-0378">Hydrolase</keyword>
<dbReference type="Proteomes" id="UP000005012">
    <property type="component" value="Chromosome"/>
</dbReference>
<sequence>MLDIDQYSIQDMSLAELGMKRINWAKTHMPIMKHLIKRLEQEQPFKGMTIGICLHVEAKTGVWLEALTKGGARIAITGSPGSTQDETAAALVKYMNVSVFARRNESFEDHITYCKKVLEMNPCIIADNGADLHELVLTDPKFKSLQKTIIGATEETTTGANRLRENFVSQLWPTLIINDTQSKRIIENRYGVGSSVVESIAHATNVMIHGKKVVVIGYGYCGSGVAQRFRGMGAHVTVVDTNPLTRLEAHLEGFQTAELLDTLCDADFVVSVVGRDNILTSKHFTAMKDNVIVANAGHFQREVDIKALNSITSSCEDVTPNINRYQLKTGKNIFLMSDANLVNLSAGNGNPIEVMDLGLALQTLSLEKIALSSKTLKNIPQPVPFDIEMKVAQLACDNWITH</sequence>
<feature type="binding site" evidence="4">
    <location>
        <begin position="156"/>
        <end position="158"/>
    </location>
    <ligand>
        <name>NAD(+)</name>
        <dbReference type="ChEBI" id="CHEBI:57540"/>
    </ligand>
</feature>
<feature type="binding site" evidence="4">
    <location>
        <begin position="296"/>
        <end position="298"/>
    </location>
    <ligand>
        <name>NAD(+)</name>
        <dbReference type="ChEBI" id="CHEBI:57540"/>
    </ligand>
</feature>
<evidence type="ECO:0000256" key="1">
    <source>
        <dbReference type="ARBA" id="ARBA00007122"/>
    </source>
</evidence>
<dbReference type="Pfam" id="PF00670">
    <property type="entry name" value="AdoHcyase_NAD"/>
    <property type="match status" value="1"/>
</dbReference>
<reference evidence="7" key="2">
    <citation type="submission" date="2012-04" db="EMBL/GenBank/DDBJ databases">
        <title>Complete genome sequence of Providencia stuartii clinical isolate MRSN 2154.</title>
        <authorList>
            <person name="Clifford R.J."/>
            <person name="Hang J."/>
            <person name="Riley M.C."/>
            <person name="Onmus-Leone F."/>
            <person name="Kuschner R.A."/>
            <person name="Lesho E.P."/>
            <person name="Waterman P.E."/>
        </authorList>
    </citation>
    <scope>NUCLEOTIDE SEQUENCE [LARGE SCALE GENOMIC DNA]</scope>
    <source>
        <strain evidence="7">MRSN 2154</strain>
    </source>
</reference>
<dbReference type="GO" id="GO:0006730">
    <property type="term" value="P:one-carbon metabolic process"/>
    <property type="evidence" value="ECO:0007669"/>
    <property type="project" value="UniProtKB-KW"/>
</dbReference>
<evidence type="ECO:0000256" key="2">
    <source>
        <dbReference type="ARBA" id="ARBA00022563"/>
    </source>
</evidence>
<reference evidence="6 7" key="1">
    <citation type="journal article" date="2012" name="J. Bacteriol.">
        <title>Complete Genome Sequence of Providencia stuartii Clinical Isolate MRSN 2154.</title>
        <authorList>
            <person name="Clifford R.J."/>
            <person name="Hang J."/>
            <person name="Riley M.C."/>
            <person name="Onmus-Leone F."/>
            <person name="Kuschner R.A."/>
            <person name="Lesho E.P."/>
            <person name="Waterman P.E."/>
        </authorList>
    </citation>
    <scope>NUCLEOTIDE SEQUENCE [LARGE SCALE GENOMIC DNA]</scope>
    <source>
        <strain evidence="6 7">MRSN 2154</strain>
    </source>
</reference>
<dbReference type="GeneID" id="93520918"/>
<dbReference type="InterPro" id="IPR042172">
    <property type="entry name" value="Adenosylhomocyst_ase-like_sf"/>
</dbReference>
<dbReference type="NCBIfam" id="NF004005">
    <property type="entry name" value="PRK05476.2-3"/>
    <property type="match status" value="1"/>
</dbReference>
<dbReference type="EMBL" id="CP003488">
    <property type="protein sequence ID" value="AFH94322.1"/>
    <property type="molecule type" value="Genomic_DNA"/>
</dbReference>
<dbReference type="SMART" id="SM00996">
    <property type="entry name" value="AdoHcyase"/>
    <property type="match status" value="1"/>
</dbReference>
<dbReference type="PATRIC" id="fig|1157951.4.peg.2493"/>
<proteinExistence type="inferred from homology"/>
<dbReference type="RefSeq" id="WP_004915914.1">
    <property type="nucleotide sequence ID" value="NC_017731.1"/>
</dbReference>
<dbReference type="Pfam" id="PF05221">
    <property type="entry name" value="AdoHcyase"/>
    <property type="match status" value="1"/>
</dbReference>
<dbReference type="PIRSF" id="PIRSF001109">
    <property type="entry name" value="Ad_hcy_hydrolase"/>
    <property type="match status" value="1"/>
</dbReference>
<protein>
    <submittedName>
        <fullName evidence="6">S-adenosylhomocysteine hydrolase</fullName>
    </submittedName>
</protein>
<feature type="domain" description="S-adenosyl-L-homocysteine hydrolase NAD binding" evidence="5">
    <location>
        <begin position="188"/>
        <end position="349"/>
    </location>
</feature>
<name>A0A140NQU8_PROSM</name>
<dbReference type="InterPro" id="IPR015878">
    <property type="entry name" value="Ado_hCys_hydrolase_NAD-bd"/>
</dbReference>
<dbReference type="GO" id="GO:0033353">
    <property type="term" value="P:S-adenosylmethionine cycle"/>
    <property type="evidence" value="ECO:0007669"/>
    <property type="project" value="TreeGrafter"/>
</dbReference>
<dbReference type="HOGENOM" id="CLU_025194_0_2_6"/>
<dbReference type="SUPFAM" id="SSF52283">
    <property type="entry name" value="Formate/glycerate dehydrogenase catalytic domain-like"/>
    <property type="match status" value="1"/>
</dbReference>
<evidence type="ECO:0000313" key="7">
    <source>
        <dbReference type="Proteomes" id="UP000005012"/>
    </source>
</evidence>
<feature type="binding site" evidence="4">
    <location>
        <position position="343"/>
    </location>
    <ligand>
        <name>NAD(+)</name>
        <dbReference type="ChEBI" id="CHEBI:57540"/>
    </ligand>
</feature>
<dbReference type="SMART" id="SM00997">
    <property type="entry name" value="AdoHcyase_NAD"/>
    <property type="match status" value="1"/>
</dbReference>
<dbReference type="GO" id="GO:0005829">
    <property type="term" value="C:cytosol"/>
    <property type="evidence" value="ECO:0007669"/>
    <property type="project" value="TreeGrafter"/>
</dbReference>
<keyword evidence="2" id="KW-0554">One-carbon metabolism</keyword>
<accession>A0A140NQU8</accession>
<comment type="similarity">
    <text evidence="1">Belongs to the adenosylhomocysteinase family.</text>
</comment>
<evidence type="ECO:0000313" key="6">
    <source>
        <dbReference type="EMBL" id="AFH94322.1"/>
    </source>
</evidence>
<organism evidence="6 7">
    <name type="scientific">Providencia stuartii (strain MRSN 2154)</name>
    <dbReference type="NCBI Taxonomy" id="1157951"/>
    <lineage>
        <taxon>Bacteria</taxon>
        <taxon>Pseudomonadati</taxon>
        <taxon>Pseudomonadota</taxon>
        <taxon>Gammaproteobacteria</taxon>
        <taxon>Enterobacterales</taxon>
        <taxon>Morganellaceae</taxon>
        <taxon>Providencia</taxon>
    </lineage>
</organism>
<dbReference type="OrthoDB" id="9802717at2"/>
<dbReference type="InterPro" id="IPR000043">
    <property type="entry name" value="Adenosylhomocysteinase-like"/>
</dbReference>
<dbReference type="GO" id="GO:0004013">
    <property type="term" value="F:adenosylhomocysteinase activity"/>
    <property type="evidence" value="ECO:0007669"/>
    <property type="project" value="TreeGrafter"/>
</dbReference>